<proteinExistence type="predicted"/>
<dbReference type="EMBL" id="BAABKQ010000003">
    <property type="protein sequence ID" value="GAA4826136.1"/>
    <property type="molecule type" value="Genomic_DNA"/>
</dbReference>
<sequence>MHANILSLYYLVQLAVEAIDLTALGGLGEPDAGLLRERKRGRSGSDDPSPCTESGTSRR</sequence>
<reference evidence="5" key="2">
    <citation type="journal article" date="2019" name="Int. J. Syst. Evol. Microbiol.">
        <title>The Global Catalogue of Microorganisms (GCM) 10K type strain sequencing project: providing services to taxonomists for standard genome sequencing and annotation.</title>
        <authorList>
            <consortium name="The Broad Institute Genomics Platform"/>
            <consortium name="The Broad Institute Genome Sequencing Center for Infectious Disease"/>
            <person name="Wu L."/>
            <person name="Ma J."/>
        </authorList>
    </citation>
    <scope>NUCLEOTIDE SEQUENCE [LARGE SCALE GENOMIC DNA]</scope>
    <source>
        <strain evidence="5">JCM 18542</strain>
    </source>
</reference>
<gene>
    <name evidence="2" type="ORF">GCM10023353_39090</name>
    <name evidence="3" type="ORF">GCM10023353_39290</name>
    <name evidence="4" type="ORF">GCM10023353_39530</name>
</gene>
<accession>A0ABP9D2V8</accession>
<evidence type="ECO:0000313" key="4">
    <source>
        <dbReference type="EMBL" id="GAA4826387.1"/>
    </source>
</evidence>
<evidence type="ECO:0000313" key="2">
    <source>
        <dbReference type="EMBL" id="GAA4826136.1"/>
    </source>
</evidence>
<reference evidence="4" key="1">
    <citation type="journal article" date="2014" name="Int. J. Syst. Evol. Microbiol.">
        <title>Complete genome of a new Firmicutes species belonging to the dominant human colonic microbiota ('Ruminococcus bicirculans') reveals two chromosomes and a selective capacity to utilize plant glucans.</title>
        <authorList>
            <consortium name="NISC Comparative Sequencing Program"/>
            <person name="Wegmann U."/>
            <person name="Louis P."/>
            <person name="Goesmann A."/>
            <person name="Henrissat B."/>
            <person name="Duncan S.H."/>
            <person name="Flint H.J."/>
        </authorList>
    </citation>
    <scope>NUCLEOTIDE SEQUENCE</scope>
    <source>
        <strain evidence="4">JCM 18542</strain>
    </source>
</reference>
<dbReference type="EMBL" id="BAABKQ010000003">
    <property type="protein sequence ID" value="GAA4826274.1"/>
    <property type="molecule type" value="Genomic_DNA"/>
</dbReference>
<protein>
    <submittedName>
        <fullName evidence="4">Uncharacterized protein</fullName>
    </submittedName>
</protein>
<dbReference type="EMBL" id="BAABKQ010000003">
    <property type="protein sequence ID" value="GAA4826387.1"/>
    <property type="molecule type" value="Genomic_DNA"/>
</dbReference>
<evidence type="ECO:0000313" key="5">
    <source>
        <dbReference type="Proteomes" id="UP001500839"/>
    </source>
</evidence>
<organism evidence="4 5">
    <name type="scientific">Tomitella cavernea</name>
    <dbReference type="NCBI Taxonomy" id="1387982"/>
    <lineage>
        <taxon>Bacteria</taxon>
        <taxon>Bacillati</taxon>
        <taxon>Actinomycetota</taxon>
        <taxon>Actinomycetes</taxon>
        <taxon>Mycobacteriales</taxon>
        <taxon>Tomitella</taxon>
    </lineage>
</organism>
<evidence type="ECO:0000256" key="1">
    <source>
        <dbReference type="SAM" id="MobiDB-lite"/>
    </source>
</evidence>
<comment type="caution">
    <text evidence="4">The sequence shown here is derived from an EMBL/GenBank/DDBJ whole genome shotgun (WGS) entry which is preliminary data.</text>
</comment>
<dbReference type="Proteomes" id="UP001500839">
    <property type="component" value="Unassembled WGS sequence"/>
</dbReference>
<feature type="region of interest" description="Disordered" evidence="1">
    <location>
        <begin position="26"/>
        <end position="59"/>
    </location>
</feature>
<reference evidence="4" key="3">
    <citation type="submission" date="2023-12" db="EMBL/GenBank/DDBJ databases">
        <authorList>
            <person name="Sun Q."/>
            <person name="Inoue M."/>
        </authorList>
    </citation>
    <scope>NUCLEOTIDE SEQUENCE</scope>
    <source>
        <strain evidence="4">JCM 18542</strain>
    </source>
</reference>
<name>A0ABP9D2V8_9ACTN</name>
<keyword evidence="5" id="KW-1185">Reference proteome</keyword>
<evidence type="ECO:0000313" key="3">
    <source>
        <dbReference type="EMBL" id="GAA4826274.1"/>
    </source>
</evidence>